<evidence type="ECO:0000256" key="7">
    <source>
        <dbReference type="SAM" id="Phobius"/>
    </source>
</evidence>
<dbReference type="GO" id="GO:0016020">
    <property type="term" value="C:membrane"/>
    <property type="evidence" value="ECO:0007669"/>
    <property type="project" value="UniProtKB-SubCell"/>
</dbReference>
<dbReference type="AlphaFoldDB" id="B4KZE0"/>
<evidence type="ECO:0000256" key="6">
    <source>
        <dbReference type="ARBA" id="ARBA00023180"/>
    </source>
</evidence>
<evidence type="ECO:0000256" key="3">
    <source>
        <dbReference type="ARBA" id="ARBA00022692"/>
    </source>
</evidence>
<dbReference type="PANTHER" id="PTHR10877">
    <property type="entry name" value="POLYCYSTIN FAMILY MEMBER"/>
    <property type="match status" value="1"/>
</dbReference>
<feature type="transmembrane region" description="Helical" evidence="7">
    <location>
        <begin position="380"/>
        <end position="406"/>
    </location>
</feature>
<protein>
    <submittedName>
        <fullName evidence="10">Uncharacterized protein</fullName>
    </submittedName>
</protein>
<evidence type="ECO:0000259" key="9">
    <source>
        <dbReference type="Pfam" id="PF20519"/>
    </source>
</evidence>
<evidence type="ECO:0000256" key="1">
    <source>
        <dbReference type="ARBA" id="ARBA00004141"/>
    </source>
</evidence>
<dbReference type="InterPro" id="IPR046791">
    <property type="entry name" value="Polycystin_dom"/>
</dbReference>
<keyword evidence="3 7" id="KW-0812">Transmembrane</keyword>
<proteinExistence type="inferred from homology"/>
<dbReference type="eggNOG" id="KOG3599">
    <property type="taxonomic scope" value="Eukaryota"/>
</dbReference>
<dbReference type="EMBL" id="CH933809">
    <property type="protein sequence ID" value="EDW18966.1"/>
    <property type="molecule type" value="Genomic_DNA"/>
</dbReference>
<dbReference type="Pfam" id="PF20519">
    <property type="entry name" value="Polycystin_dom"/>
    <property type="match status" value="1"/>
</dbReference>
<keyword evidence="6" id="KW-0325">Glycoprotein</keyword>
<accession>B4KZE0</accession>
<dbReference type="GO" id="GO:0070417">
    <property type="term" value="P:cellular response to cold"/>
    <property type="evidence" value="ECO:0007669"/>
    <property type="project" value="EnsemblMetazoa"/>
</dbReference>
<evidence type="ECO:0000256" key="2">
    <source>
        <dbReference type="ARBA" id="ARBA00007200"/>
    </source>
</evidence>
<feature type="domain" description="Polycystin" evidence="9">
    <location>
        <begin position="173"/>
        <end position="372"/>
    </location>
</feature>
<dbReference type="Pfam" id="PF08016">
    <property type="entry name" value="PKD_channel"/>
    <property type="match status" value="1"/>
</dbReference>
<evidence type="ECO:0000313" key="11">
    <source>
        <dbReference type="Proteomes" id="UP000009192"/>
    </source>
</evidence>
<dbReference type="InParanoid" id="B4KZE0"/>
<dbReference type="InterPro" id="IPR013122">
    <property type="entry name" value="PKD1_2_channel"/>
</dbReference>
<keyword evidence="5 7" id="KW-0472">Membrane</keyword>
<feature type="transmembrane region" description="Helical" evidence="7">
    <location>
        <begin position="12"/>
        <end position="33"/>
    </location>
</feature>
<name>B4KZE0_DROMO</name>
<feature type="domain" description="Polycystin cation channel PKD1/PKD2" evidence="8">
    <location>
        <begin position="381"/>
        <end position="598"/>
    </location>
</feature>
<dbReference type="KEGG" id="dmo:Dmoj_GI13527"/>
<evidence type="ECO:0000256" key="5">
    <source>
        <dbReference type="ARBA" id="ARBA00023136"/>
    </source>
</evidence>
<dbReference type="InterPro" id="IPR003915">
    <property type="entry name" value="PKD_2"/>
</dbReference>
<feature type="transmembrane region" description="Helical" evidence="7">
    <location>
        <begin position="45"/>
        <end position="70"/>
    </location>
</feature>
<dbReference type="GO" id="GO:0015275">
    <property type="term" value="F:stretch-activated, monoatomic cation-selective, calcium channel activity"/>
    <property type="evidence" value="ECO:0007669"/>
    <property type="project" value="EnsemblMetazoa"/>
</dbReference>
<feature type="transmembrane region" description="Helical" evidence="7">
    <location>
        <begin position="502"/>
        <end position="528"/>
    </location>
</feature>
<keyword evidence="11" id="KW-1185">Reference proteome</keyword>
<dbReference type="PRINTS" id="PR01433">
    <property type="entry name" value="POLYCYSTIN2"/>
</dbReference>
<dbReference type="PhylomeDB" id="B4KZE0"/>
<feature type="transmembrane region" description="Helical" evidence="7">
    <location>
        <begin position="418"/>
        <end position="440"/>
    </location>
</feature>
<comment type="subcellular location">
    <subcellularLocation>
        <location evidence="1">Membrane</location>
        <topology evidence="1">Multi-pass membrane protein</topology>
    </subcellularLocation>
</comment>
<dbReference type="OrthoDB" id="5322100at2759"/>
<dbReference type="GO" id="GO:0050960">
    <property type="term" value="P:detection of temperature stimulus involved in thermoception"/>
    <property type="evidence" value="ECO:0007669"/>
    <property type="project" value="EnsemblMetazoa"/>
</dbReference>
<comment type="similarity">
    <text evidence="2">Belongs to the polycystin family.</text>
</comment>
<keyword evidence="4 7" id="KW-1133">Transmembrane helix</keyword>
<feature type="transmembrane region" description="Helical" evidence="7">
    <location>
        <begin position="565"/>
        <end position="590"/>
    </location>
</feature>
<evidence type="ECO:0000259" key="8">
    <source>
        <dbReference type="Pfam" id="PF08016"/>
    </source>
</evidence>
<gene>
    <name evidence="10" type="primary">Dmoj\GI13527</name>
    <name evidence="10" type="ORF">Dmoj_GI13527</name>
</gene>
<dbReference type="PANTHER" id="PTHR10877:SF183">
    <property type="entry name" value="AT14535P-RELATED"/>
    <property type="match status" value="1"/>
</dbReference>
<dbReference type="Proteomes" id="UP000009192">
    <property type="component" value="Unassembled WGS sequence"/>
</dbReference>
<organism evidence="10 11">
    <name type="scientific">Drosophila mojavensis</name>
    <name type="common">Fruit fly</name>
    <dbReference type="NCBI Taxonomy" id="7230"/>
    <lineage>
        <taxon>Eukaryota</taxon>
        <taxon>Metazoa</taxon>
        <taxon>Ecdysozoa</taxon>
        <taxon>Arthropoda</taxon>
        <taxon>Hexapoda</taxon>
        <taxon>Insecta</taxon>
        <taxon>Pterygota</taxon>
        <taxon>Neoptera</taxon>
        <taxon>Endopterygota</taxon>
        <taxon>Diptera</taxon>
        <taxon>Brachycera</taxon>
        <taxon>Muscomorpha</taxon>
        <taxon>Ephydroidea</taxon>
        <taxon>Drosophilidae</taxon>
        <taxon>Drosophila</taxon>
    </lineage>
</organism>
<feature type="transmembrane region" description="Helical" evidence="7">
    <location>
        <begin position="130"/>
        <end position="148"/>
    </location>
</feature>
<evidence type="ECO:0000313" key="10">
    <source>
        <dbReference type="EMBL" id="EDW18966.1"/>
    </source>
</evidence>
<reference evidence="10 11" key="1">
    <citation type="journal article" date="2007" name="Nature">
        <title>Evolution of genes and genomes on the Drosophila phylogeny.</title>
        <authorList>
            <consortium name="Drosophila 12 Genomes Consortium"/>
            <person name="Clark A.G."/>
            <person name="Eisen M.B."/>
            <person name="Smith D.R."/>
            <person name="Bergman C.M."/>
            <person name="Oliver B."/>
            <person name="Markow T.A."/>
            <person name="Kaufman T.C."/>
            <person name="Kellis M."/>
            <person name="Gelbart W."/>
            <person name="Iyer V.N."/>
            <person name="Pollard D.A."/>
            <person name="Sackton T.B."/>
            <person name="Larracuente A.M."/>
            <person name="Singh N.D."/>
            <person name="Abad J.P."/>
            <person name="Abt D.N."/>
            <person name="Adryan B."/>
            <person name="Aguade M."/>
            <person name="Akashi H."/>
            <person name="Anderson W.W."/>
            <person name="Aquadro C.F."/>
            <person name="Ardell D.H."/>
            <person name="Arguello R."/>
            <person name="Artieri C.G."/>
            <person name="Barbash D.A."/>
            <person name="Barker D."/>
            <person name="Barsanti P."/>
            <person name="Batterham P."/>
            <person name="Batzoglou S."/>
            <person name="Begun D."/>
            <person name="Bhutkar A."/>
            <person name="Blanco E."/>
            <person name="Bosak S.A."/>
            <person name="Bradley R.K."/>
            <person name="Brand A.D."/>
            <person name="Brent M.R."/>
            <person name="Brooks A.N."/>
            <person name="Brown R.H."/>
            <person name="Butlin R.K."/>
            <person name="Caggese C."/>
            <person name="Calvi B.R."/>
            <person name="Bernardo de Carvalho A."/>
            <person name="Caspi A."/>
            <person name="Castrezana S."/>
            <person name="Celniker S.E."/>
            <person name="Chang J.L."/>
            <person name="Chapple C."/>
            <person name="Chatterji S."/>
            <person name="Chinwalla A."/>
            <person name="Civetta A."/>
            <person name="Clifton S.W."/>
            <person name="Comeron J.M."/>
            <person name="Costello J.C."/>
            <person name="Coyne J.A."/>
            <person name="Daub J."/>
            <person name="David R.G."/>
            <person name="Delcher A.L."/>
            <person name="Delehaunty K."/>
            <person name="Do C.B."/>
            <person name="Ebling H."/>
            <person name="Edwards K."/>
            <person name="Eickbush T."/>
            <person name="Evans J.D."/>
            <person name="Filipski A."/>
            <person name="Findeiss S."/>
            <person name="Freyhult E."/>
            <person name="Fulton L."/>
            <person name="Fulton R."/>
            <person name="Garcia A.C."/>
            <person name="Gardiner A."/>
            <person name="Garfield D.A."/>
            <person name="Garvin B.E."/>
            <person name="Gibson G."/>
            <person name="Gilbert D."/>
            <person name="Gnerre S."/>
            <person name="Godfrey J."/>
            <person name="Good R."/>
            <person name="Gotea V."/>
            <person name="Gravely B."/>
            <person name="Greenberg A.J."/>
            <person name="Griffiths-Jones S."/>
            <person name="Gross S."/>
            <person name="Guigo R."/>
            <person name="Gustafson E.A."/>
            <person name="Haerty W."/>
            <person name="Hahn M.W."/>
            <person name="Halligan D.L."/>
            <person name="Halpern A.L."/>
            <person name="Halter G.M."/>
            <person name="Han M.V."/>
            <person name="Heger A."/>
            <person name="Hillier L."/>
            <person name="Hinrichs A.S."/>
            <person name="Holmes I."/>
            <person name="Hoskins R.A."/>
            <person name="Hubisz M.J."/>
            <person name="Hultmark D."/>
            <person name="Huntley M.A."/>
            <person name="Jaffe D.B."/>
            <person name="Jagadeeshan S."/>
            <person name="Jeck W.R."/>
            <person name="Johnson J."/>
            <person name="Jones C.D."/>
            <person name="Jordan W.C."/>
            <person name="Karpen G.H."/>
            <person name="Kataoka E."/>
            <person name="Keightley P.D."/>
            <person name="Kheradpour P."/>
            <person name="Kirkness E.F."/>
            <person name="Koerich L.B."/>
            <person name="Kristiansen K."/>
            <person name="Kudrna D."/>
            <person name="Kulathinal R.J."/>
            <person name="Kumar S."/>
            <person name="Kwok R."/>
            <person name="Lander E."/>
            <person name="Langley C.H."/>
            <person name="Lapoint R."/>
            <person name="Lazzaro B.P."/>
            <person name="Lee S.J."/>
            <person name="Levesque L."/>
            <person name="Li R."/>
            <person name="Lin C.F."/>
            <person name="Lin M.F."/>
            <person name="Lindblad-Toh K."/>
            <person name="Llopart A."/>
            <person name="Long M."/>
            <person name="Low L."/>
            <person name="Lozovsky E."/>
            <person name="Lu J."/>
            <person name="Luo M."/>
            <person name="Machado C.A."/>
            <person name="Makalowski W."/>
            <person name="Marzo M."/>
            <person name="Matsuda M."/>
            <person name="Matzkin L."/>
            <person name="McAllister B."/>
            <person name="McBride C.S."/>
            <person name="McKernan B."/>
            <person name="McKernan K."/>
            <person name="Mendez-Lago M."/>
            <person name="Minx P."/>
            <person name="Mollenhauer M.U."/>
            <person name="Montooth K."/>
            <person name="Mount S.M."/>
            <person name="Mu X."/>
            <person name="Myers E."/>
            <person name="Negre B."/>
            <person name="Newfeld S."/>
            <person name="Nielsen R."/>
            <person name="Noor M.A."/>
            <person name="O'Grady P."/>
            <person name="Pachter L."/>
            <person name="Papaceit M."/>
            <person name="Parisi M.J."/>
            <person name="Parisi M."/>
            <person name="Parts L."/>
            <person name="Pedersen J.S."/>
            <person name="Pesole G."/>
            <person name="Phillippy A.M."/>
            <person name="Ponting C.P."/>
            <person name="Pop M."/>
            <person name="Porcelli D."/>
            <person name="Powell J.R."/>
            <person name="Prohaska S."/>
            <person name="Pruitt K."/>
            <person name="Puig M."/>
            <person name="Quesneville H."/>
            <person name="Ram K.R."/>
            <person name="Rand D."/>
            <person name="Rasmussen M.D."/>
            <person name="Reed L.K."/>
            <person name="Reenan R."/>
            <person name="Reily A."/>
            <person name="Remington K.A."/>
            <person name="Rieger T.T."/>
            <person name="Ritchie M.G."/>
            <person name="Robin C."/>
            <person name="Rogers Y.H."/>
            <person name="Rohde C."/>
            <person name="Rozas J."/>
            <person name="Rubenfield M.J."/>
            <person name="Ruiz A."/>
            <person name="Russo S."/>
            <person name="Salzberg S.L."/>
            <person name="Sanchez-Gracia A."/>
            <person name="Saranga D.J."/>
            <person name="Sato H."/>
            <person name="Schaeffer S.W."/>
            <person name="Schatz M.C."/>
            <person name="Schlenke T."/>
            <person name="Schwartz R."/>
            <person name="Segarra C."/>
            <person name="Singh R.S."/>
            <person name="Sirot L."/>
            <person name="Sirota M."/>
            <person name="Sisneros N.B."/>
            <person name="Smith C.D."/>
            <person name="Smith T.F."/>
            <person name="Spieth J."/>
            <person name="Stage D.E."/>
            <person name="Stark A."/>
            <person name="Stephan W."/>
            <person name="Strausberg R.L."/>
            <person name="Strempel S."/>
            <person name="Sturgill D."/>
            <person name="Sutton G."/>
            <person name="Sutton G.G."/>
            <person name="Tao W."/>
            <person name="Teichmann S."/>
            <person name="Tobari Y.N."/>
            <person name="Tomimura Y."/>
            <person name="Tsolas J.M."/>
            <person name="Valente V.L."/>
            <person name="Venter E."/>
            <person name="Venter J.C."/>
            <person name="Vicario S."/>
            <person name="Vieira F.G."/>
            <person name="Vilella A.J."/>
            <person name="Villasante A."/>
            <person name="Walenz B."/>
            <person name="Wang J."/>
            <person name="Wasserman M."/>
            <person name="Watts T."/>
            <person name="Wilson D."/>
            <person name="Wilson R.K."/>
            <person name="Wing R.A."/>
            <person name="Wolfner M.F."/>
            <person name="Wong A."/>
            <person name="Wong G.K."/>
            <person name="Wu C.I."/>
            <person name="Wu G."/>
            <person name="Yamamoto D."/>
            <person name="Yang H.P."/>
            <person name="Yang S.P."/>
            <person name="Yorke J.A."/>
            <person name="Yoshida K."/>
            <person name="Zdobnov E."/>
            <person name="Zhang P."/>
            <person name="Zhang Y."/>
            <person name="Zimin A.V."/>
            <person name="Baldwin J."/>
            <person name="Abdouelleil A."/>
            <person name="Abdulkadir J."/>
            <person name="Abebe A."/>
            <person name="Abera B."/>
            <person name="Abreu J."/>
            <person name="Acer S.C."/>
            <person name="Aftuck L."/>
            <person name="Alexander A."/>
            <person name="An P."/>
            <person name="Anderson E."/>
            <person name="Anderson S."/>
            <person name="Arachi H."/>
            <person name="Azer M."/>
            <person name="Bachantsang P."/>
            <person name="Barry A."/>
            <person name="Bayul T."/>
            <person name="Berlin A."/>
            <person name="Bessette D."/>
            <person name="Bloom T."/>
            <person name="Blye J."/>
            <person name="Boguslavskiy L."/>
            <person name="Bonnet C."/>
            <person name="Boukhgalter B."/>
            <person name="Bourzgui I."/>
            <person name="Brown A."/>
            <person name="Cahill P."/>
            <person name="Channer S."/>
            <person name="Cheshatsang Y."/>
            <person name="Chuda L."/>
            <person name="Citroen M."/>
            <person name="Collymore A."/>
            <person name="Cooke P."/>
            <person name="Costello M."/>
            <person name="D'Aco K."/>
            <person name="Daza R."/>
            <person name="De Haan G."/>
            <person name="DeGray S."/>
            <person name="DeMaso C."/>
            <person name="Dhargay N."/>
            <person name="Dooley K."/>
            <person name="Dooley E."/>
            <person name="Doricent M."/>
            <person name="Dorje P."/>
            <person name="Dorjee K."/>
            <person name="Dupes A."/>
            <person name="Elong R."/>
            <person name="Falk J."/>
            <person name="Farina A."/>
            <person name="Faro S."/>
            <person name="Ferguson D."/>
            <person name="Fisher S."/>
            <person name="Foley C.D."/>
            <person name="Franke A."/>
            <person name="Friedrich D."/>
            <person name="Gadbois L."/>
            <person name="Gearin G."/>
            <person name="Gearin C.R."/>
            <person name="Giannoukos G."/>
            <person name="Goode T."/>
            <person name="Graham J."/>
            <person name="Grandbois E."/>
            <person name="Grewal S."/>
            <person name="Gyaltsen K."/>
            <person name="Hafez N."/>
            <person name="Hagos B."/>
            <person name="Hall J."/>
            <person name="Henson C."/>
            <person name="Hollinger A."/>
            <person name="Honan T."/>
            <person name="Huard M.D."/>
            <person name="Hughes L."/>
            <person name="Hurhula B."/>
            <person name="Husby M.E."/>
            <person name="Kamat A."/>
            <person name="Kanga B."/>
            <person name="Kashin S."/>
            <person name="Khazanovich D."/>
            <person name="Kisner P."/>
            <person name="Lance K."/>
            <person name="Lara M."/>
            <person name="Lee W."/>
            <person name="Lennon N."/>
            <person name="Letendre F."/>
            <person name="LeVine R."/>
            <person name="Lipovsky A."/>
            <person name="Liu X."/>
            <person name="Liu J."/>
            <person name="Liu S."/>
            <person name="Lokyitsang T."/>
            <person name="Lokyitsang Y."/>
            <person name="Lubonja R."/>
            <person name="Lui A."/>
            <person name="MacDonald P."/>
            <person name="Magnisalis V."/>
            <person name="Maru K."/>
            <person name="Matthews C."/>
            <person name="McCusker W."/>
            <person name="McDonough S."/>
            <person name="Mehta T."/>
            <person name="Meldrim J."/>
            <person name="Meneus L."/>
            <person name="Mihai O."/>
            <person name="Mihalev A."/>
            <person name="Mihova T."/>
            <person name="Mittelman R."/>
            <person name="Mlenga V."/>
            <person name="Montmayeur A."/>
            <person name="Mulrain L."/>
            <person name="Navidi A."/>
            <person name="Naylor J."/>
            <person name="Negash T."/>
            <person name="Nguyen T."/>
            <person name="Nguyen N."/>
            <person name="Nicol R."/>
            <person name="Norbu C."/>
            <person name="Norbu N."/>
            <person name="Novod N."/>
            <person name="O'Neill B."/>
            <person name="Osman S."/>
            <person name="Markiewicz E."/>
            <person name="Oyono O.L."/>
            <person name="Patti C."/>
            <person name="Phunkhang P."/>
            <person name="Pierre F."/>
            <person name="Priest M."/>
            <person name="Raghuraman S."/>
            <person name="Rege F."/>
            <person name="Reyes R."/>
            <person name="Rise C."/>
            <person name="Rogov P."/>
            <person name="Ross K."/>
            <person name="Ryan E."/>
            <person name="Settipalli S."/>
            <person name="Shea T."/>
            <person name="Sherpa N."/>
            <person name="Shi L."/>
            <person name="Shih D."/>
            <person name="Sparrow T."/>
            <person name="Spaulding J."/>
            <person name="Stalker J."/>
            <person name="Stange-Thomann N."/>
            <person name="Stavropoulos S."/>
            <person name="Stone C."/>
            <person name="Strader C."/>
            <person name="Tesfaye S."/>
            <person name="Thomson T."/>
            <person name="Thoulutsang Y."/>
            <person name="Thoulutsang D."/>
            <person name="Topham K."/>
            <person name="Topping I."/>
            <person name="Tsamla T."/>
            <person name="Vassiliev H."/>
            <person name="Vo A."/>
            <person name="Wangchuk T."/>
            <person name="Wangdi T."/>
            <person name="Weiand M."/>
            <person name="Wilkinson J."/>
            <person name="Wilson A."/>
            <person name="Yadav S."/>
            <person name="Young G."/>
            <person name="Yu Q."/>
            <person name="Zembek L."/>
            <person name="Zhong D."/>
            <person name="Zimmer A."/>
            <person name="Zwirko Z."/>
            <person name="Jaffe D.B."/>
            <person name="Alvarez P."/>
            <person name="Brockman W."/>
            <person name="Butler J."/>
            <person name="Chin C."/>
            <person name="Gnerre S."/>
            <person name="Grabherr M."/>
            <person name="Kleber M."/>
            <person name="Mauceli E."/>
            <person name="MacCallum I."/>
        </authorList>
    </citation>
    <scope>NUCLEOTIDE SEQUENCE [LARGE SCALE GENOMIC DNA]</scope>
    <source>
        <strain evidence="11">Tucson 15081-1352.22</strain>
    </source>
</reference>
<dbReference type="GO" id="GO:0050976">
    <property type="term" value="P:detection of mechanical stimulus involved in sensory perception of touch"/>
    <property type="evidence" value="ECO:0007669"/>
    <property type="project" value="EnsemblMetazoa"/>
</dbReference>
<sequence>MWSKVVGLLKRSVLLIATIIIMVVCLICVSLLSGYNHKTKKVEGIVIHSFLVMIFLFVLCDPIKFLILAVDRAWWPRRRDSYSVDRTAMIHTRLHYLKMRLKILRSQLVATDKHCNESLNLLYQSIANDLWLYGRYFFLLMCLVLVTWDQLLCYNTKHMESLFVRNNSHGWGLEKVYSFDDFYKFLESTLVEPFDPNFEESGSRWWIYGDHTIKLGGVRLRQLRVKKGYHMGWKDLKYEDRDYMSQWELPYQRLPYTNKYWKIFTPWLSIYPTLTSEEKFFLNFGNQGYAHDFSELYGYVTLLARTAKSSRLVIQYLKDNKWLTHSKTCAIFMDFTLFNMDANMFTVATLALEMTAYGTIEYAVHIESSKLLMLDEFDSLLKILIVFLYILVFVQFGKSVIIMLWCEPKKLRSTWNKLDLVIILLNIALICLLITHQILLNNRLLSVENASVLVFLDFRIPVRVHIAIEVILGFLVCLTTLRLWRVLQFARVFQLIAATLYAAWKALASTAMLILIFLFAFGMAVGIINGNYTIGFASLTRSIISSVCFALGFKRQLNPADLLHGGVYLGLIFYVILAFFIVIVMMNLFITTLRDYFGHIRRKMEARFVFNQITFLQFLRAEYAPIFRYFLELPCFKRGYKRHNRTVHQNIEIALQARSKGYKPKLVFHAQSEDHLNQLRNIEKKEEQLKHDKYKERIERMHTIAALMQTQLELLSHLLFTEAMLARDSEDSMYEASDSASEQEAKYRR</sequence>
<evidence type="ECO:0000256" key="4">
    <source>
        <dbReference type="ARBA" id="ARBA00022989"/>
    </source>
</evidence>
<dbReference type="GO" id="GO:0005509">
    <property type="term" value="F:calcium ion binding"/>
    <property type="evidence" value="ECO:0007669"/>
    <property type="project" value="InterPro"/>
</dbReference>
<dbReference type="InterPro" id="IPR051223">
    <property type="entry name" value="Polycystin"/>
</dbReference>
<feature type="transmembrane region" description="Helical" evidence="7">
    <location>
        <begin position="460"/>
        <end position="481"/>
    </location>
</feature>
<dbReference type="HOGENOM" id="CLU_022967_0_0_1"/>
<dbReference type="OMA" id="WLYGDHT"/>